<dbReference type="AlphaFoldDB" id="A0A318JIT7"/>
<evidence type="ECO:0000313" key="1">
    <source>
        <dbReference type="EMBL" id="PXX49017.1"/>
    </source>
</evidence>
<dbReference type="EMBL" id="QJKC01000005">
    <property type="protein sequence ID" value="PXX49017.1"/>
    <property type="molecule type" value="Genomic_DNA"/>
</dbReference>
<organism evidence="1 2">
    <name type="scientific">Aquitalea magnusonii</name>
    <dbReference type="NCBI Taxonomy" id="332411"/>
    <lineage>
        <taxon>Bacteria</taxon>
        <taxon>Pseudomonadati</taxon>
        <taxon>Pseudomonadota</taxon>
        <taxon>Betaproteobacteria</taxon>
        <taxon>Neisseriales</taxon>
        <taxon>Chromobacteriaceae</taxon>
        <taxon>Aquitalea</taxon>
    </lineage>
</organism>
<dbReference type="RefSeq" id="WP_059286194.1">
    <property type="nucleotide sequence ID" value="NZ_LNQU01000063.1"/>
</dbReference>
<protein>
    <submittedName>
        <fullName evidence="1">Uncharacterized protein</fullName>
    </submittedName>
</protein>
<name>A0A318JIT7_9NEIS</name>
<sequence>MPKTDYGQMLADIHKQYASCIKKITPDLARNINMIAIELGGEVKAAPKGDRLEIQIEADAGHDKEMLQLISNKYISDIEYQHAWINEKYQIHACSITTSNLVEILVTSYPAKEKHAA</sequence>
<dbReference type="Proteomes" id="UP000248395">
    <property type="component" value="Unassembled WGS sequence"/>
</dbReference>
<keyword evidence="2" id="KW-1185">Reference proteome</keyword>
<reference evidence="1 2" key="1">
    <citation type="submission" date="2018-05" db="EMBL/GenBank/DDBJ databases">
        <title>Genomic Encyclopedia of Type Strains, Phase IV (KMG-IV): sequencing the most valuable type-strain genomes for metagenomic binning, comparative biology and taxonomic classification.</title>
        <authorList>
            <person name="Goeker M."/>
        </authorList>
    </citation>
    <scope>NUCLEOTIDE SEQUENCE [LARGE SCALE GENOMIC DNA]</scope>
    <source>
        <strain evidence="1 2">DSM 25134</strain>
    </source>
</reference>
<proteinExistence type="predicted"/>
<accession>A0A318JIT7</accession>
<comment type="caution">
    <text evidence="1">The sequence shown here is derived from an EMBL/GenBank/DDBJ whole genome shotgun (WGS) entry which is preliminary data.</text>
</comment>
<evidence type="ECO:0000313" key="2">
    <source>
        <dbReference type="Proteomes" id="UP000248395"/>
    </source>
</evidence>
<dbReference type="OrthoDB" id="9945300at2"/>
<gene>
    <name evidence="1" type="ORF">DFR38_10553</name>
</gene>